<feature type="chain" id="PRO_5023047226" evidence="1">
    <location>
        <begin position="25"/>
        <end position="112"/>
    </location>
</feature>
<name>A0A5B9EJ68_9BACT</name>
<gene>
    <name evidence="2" type="ORF">FTW19_24770</name>
</gene>
<dbReference type="KEGG" id="talb:FTW19_24770"/>
<dbReference type="OrthoDB" id="9787778at2"/>
<evidence type="ECO:0000256" key="1">
    <source>
        <dbReference type="SAM" id="SignalP"/>
    </source>
</evidence>
<feature type="signal peptide" evidence="1">
    <location>
        <begin position="1"/>
        <end position="24"/>
    </location>
</feature>
<evidence type="ECO:0000313" key="2">
    <source>
        <dbReference type="EMBL" id="QEE30930.1"/>
    </source>
</evidence>
<dbReference type="RefSeq" id="WP_147650225.1">
    <property type="nucleotide sequence ID" value="NZ_CP042806.1"/>
</dbReference>
<protein>
    <submittedName>
        <fullName evidence="2">Helix-hairpin-helix domain-containing protein</fullName>
    </submittedName>
</protein>
<keyword evidence="1" id="KW-0732">Signal</keyword>
<reference evidence="2 3" key="1">
    <citation type="submission" date="2019-08" db="EMBL/GenBank/DDBJ databases">
        <title>Complete genome sequence of Terriglobus albidus strain ORNL.</title>
        <authorList>
            <person name="Podar M."/>
        </authorList>
    </citation>
    <scope>NUCLEOTIDE SEQUENCE [LARGE SCALE GENOMIC DNA]</scope>
    <source>
        <strain evidence="2 3">ORNL</strain>
    </source>
</reference>
<dbReference type="SUPFAM" id="SSF81585">
    <property type="entry name" value="PsbU/PolX domain-like"/>
    <property type="match status" value="1"/>
</dbReference>
<dbReference type="Gene3D" id="1.10.150.320">
    <property type="entry name" value="Photosystem II 12 kDa extrinsic protein"/>
    <property type="match status" value="1"/>
</dbReference>
<dbReference type="AlphaFoldDB" id="A0A5B9EJ68"/>
<proteinExistence type="predicted"/>
<dbReference type="Proteomes" id="UP000321820">
    <property type="component" value="Chromosome"/>
</dbReference>
<dbReference type="EMBL" id="CP042806">
    <property type="protein sequence ID" value="QEE30930.1"/>
    <property type="molecule type" value="Genomic_DNA"/>
</dbReference>
<accession>A0A5B9EJ68</accession>
<keyword evidence="3" id="KW-1185">Reference proteome</keyword>
<evidence type="ECO:0000313" key="3">
    <source>
        <dbReference type="Proteomes" id="UP000321820"/>
    </source>
</evidence>
<dbReference type="Pfam" id="PF12836">
    <property type="entry name" value="HHH_3"/>
    <property type="match status" value="1"/>
</dbReference>
<sequence>MSKFHRIALLLVLIPLLYSPAASAQAAKPAKPAAATAPAKPAAAASTSSLIDINSATADQLQAIPGIGDVYSKKIIDGRPYANKTQLVSKNILPQGVYDKVKDKIIAKQAKK</sequence>
<organism evidence="2 3">
    <name type="scientific">Terriglobus albidus</name>
    <dbReference type="NCBI Taxonomy" id="1592106"/>
    <lineage>
        <taxon>Bacteria</taxon>
        <taxon>Pseudomonadati</taxon>
        <taxon>Acidobacteriota</taxon>
        <taxon>Terriglobia</taxon>
        <taxon>Terriglobales</taxon>
        <taxon>Acidobacteriaceae</taxon>
        <taxon>Terriglobus</taxon>
    </lineage>
</organism>